<dbReference type="GO" id="GO:0016787">
    <property type="term" value="F:hydrolase activity"/>
    <property type="evidence" value="ECO:0007669"/>
    <property type="project" value="UniProtKB-KW"/>
</dbReference>
<evidence type="ECO:0000256" key="1">
    <source>
        <dbReference type="ARBA" id="ARBA00022801"/>
    </source>
</evidence>
<organism evidence="3 4">
    <name type="scientific">Cupriavidus malaysiensis</name>
    <dbReference type="NCBI Taxonomy" id="367825"/>
    <lineage>
        <taxon>Bacteria</taxon>
        <taxon>Pseudomonadati</taxon>
        <taxon>Pseudomonadota</taxon>
        <taxon>Betaproteobacteria</taxon>
        <taxon>Burkholderiales</taxon>
        <taxon>Burkholderiaceae</taxon>
        <taxon>Cupriavidus</taxon>
    </lineage>
</organism>
<keyword evidence="1 3" id="KW-0378">Hydrolase</keyword>
<dbReference type="Pfam" id="PF00561">
    <property type="entry name" value="Abhydrolase_1"/>
    <property type="match status" value="1"/>
</dbReference>
<dbReference type="PANTHER" id="PTHR43798">
    <property type="entry name" value="MONOACYLGLYCEROL LIPASE"/>
    <property type="match status" value="1"/>
</dbReference>
<evidence type="ECO:0000259" key="2">
    <source>
        <dbReference type="Pfam" id="PF00561"/>
    </source>
</evidence>
<dbReference type="InterPro" id="IPR050266">
    <property type="entry name" value="AB_hydrolase_sf"/>
</dbReference>
<dbReference type="PRINTS" id="PR00111">
    <property type="entry name" value="ABHYDROLASE"/>
</dbReference>
<evidence type="ECO:0000313" key="4">
    <source>
        <dbReference type="Proteomes" id="UP000177515"/>
    </source>
</evidence>
<dbReference type="PANTHER" id="PTHR43798:SF31">
    <property type="entry name" value="AB HYDROLASE SUPERFAMILY PROTEIN YCLE"/>
    <property type="match status" value="1"/>
</dbReference>
<dbReference type="Gene3D" id="3.40.50.1820">
    <property type="entry name" value="alpha/beta hydrolase"/>
    <property type="match status" value="1"/>
</dbReference>
<dbReference type="SUPFAM" id="SSF53474">
    <property type="entry name" value="alpha/beta-Hydrolases"/>
    <property type="match status" value="1"/>
</dbReference>
<dbReference type="InterPro" id="IPR000073">
    <property type="entry name" value="AB_hydrolase_1"/>
</dbReference>
<dbReference type="InterPro" id="IPR029058">
    <property type="entry name" value="AB_hydrolase_fold"/>
</dbReference>
<sequence length="274" mass="29927">MDAPQLITEDHWIDTAHGRVFARSWQDGDAAAAGLPPIVLMHDSLGCVRLWGTFPATLARHSGRRVIAYDRPGFGESEARADRLGPDFVRAESTEVFPRLRAQLGIGRFVVMGHSVGGGMATYCAAAAGDDCEALVTEAAQAFVEEKTLAGIRDAKVQFAQPEQFQRLARYHGGKTQWVLDAWIGTWLGPAFADWSLADTLPSVRCPLLAIHGSEDEYGSDVHPDMFTRLAGGPAQMELMPDTRHVPHREREQQVAQRIAAFLDAVPGMRAAAR</sequence>
<proteinExistence type="predicted"/>
<dbReference type="RefSeq" id="WP_071073175.1">
    <property type="nucleotide sequence ID" value="NZ_CP017755.1"/>
</dbReference>
<gene>
    <name evidence="3" type="ORF">BKK80_21400</name>
</gene>
<keyword evidence="4" id="KW-1185">Reference proteome</keyword>
<dbReference type="EMBL" id="CP017755">
    <property type="protein sequence ID" value="AOZ10677.1"/>
    <property type="molecule type" value="Genomic_DNA"/>
</dbReference>
<protein>
    <submittedName>
        <fullName evidence="3">Alpha/beta hydrolase</fullName>
    </submittedName>
</protein>
<reference evidence="3 4" key="1">
    <citation type="submission" date="2016-10" db="EMBL/GenBank/DDBJ databases">
        <title>Complete genome sequences of three Cupriavidus strains isolated from various Malaysian environments.</title>
        <authorList>
            <person name="Abdullah A.A.-A."/>
            <person name="Shafie N.A.H."/>
            <person name="Lau N.S."/>
        </authorList>
    </citation>
    <scope>NUCLEOTIDE SEQUENCE [LARGE SCALE GENOMIC DNA]</scope>
    <source>
        <strain evidence="3 4">USMAA1020</strain>
    </source>
</reference>
<accession>A0ABN4TTS5</accession>
<evidence type="ECO:0000313" key="3">
    <source>
        <dbReference type="EMBL" id="AOZ10677.1"/>
    </source>
</evidence>
<name>A0ABN4TTS5_9BURK</name>
<dbReference type="Proteomes" id="UP000177515">
    <property type="component" value="Chromosome 2"/>
</dbReference>
<feature type="domain" description="AB hydrolase-1" evidence="2">
    <location>
        <begin position="36"/>
        <end position="174"/>
    </location>
</feature>